<proteinExistence type="predicted"/>
<sequence length="321" mass="35341">MNKTIALAMASCLIGAPALAQTTLRVVTAFPQGTMQNIPLTAFVEHVNETCTDSVTLNFVGGPEAIPTFELGEAVRRGVVDVGFSSQSFYTSIVPDASAIRLSTNSAAEQRENGGWELLNRIHNERMNAYYLARTSDGIPFHLYLTEEADPLDLSGVSLRIAPVYRAFFEDLGATVVQIPPAEVYPALERGVVQGVGWTSLGLFDQGWDQHIRYRVDPGFYVSDSNILVNLDRWNGLDAAAQDCLSEAALWVEGQDHVLLDLQAEELQRQADAGVQVIALDGERRDEFLRRASDAGWAELERLQPEYVTELRELLAPESAE</sequence>
<dbReference type="GeneID" id="94364990"/>
<evidence type="ECO:0000313" key="5">
    <source>
        <dbReference type="EMBL" id="PWE28913.1"/>
    </source>
</evidence>
<protein>
    <submittedName>
        <fullName evidence="5">ABC transporter substrate-binding protein</fullName>
    </submittedName>
</protein>
<evidence type="ECO:0000256" key="1">
    <source>
        <dbReference type="ARBA" id="ARBA00004418"/>
    </source>
</evidence>
<evidence type="ECO:0000313" key="6">
    <source>
        <dbReference type="Proteomes" id="UP000244940"/>
    </source>
</evidence>
<accession>A0A2U2CAN3</accession>
<feature type="chain" id="PRO_5015483451" evidence="4">
    <location>
        <begin position="21"/>
        <end position="321"/>
    </location>
</feature>
<name>A0A2U2CAN3_9RHOB</name>
<evidence type="ECO:0000256" key="4">
    <source>
        <dbReference type="SAM" id="SignalP"/>
    </source>
</evidence>
<dbReference type="OrthoDB" id="6139617at2"/>
<dbReference type="AlphaFoldDB" id="A0A2U2CAN3"/>
<dbReference type="EMBL" id="QEYD01000005">
    <property type="protein sequence ID" value="PWE28913.1"/>
    <property type="molecule type" value="Genomic_DNA"/>
</dbReference>
<dbReference type="Pfam" id="PF03480">
    <property type="entry name" value="DctP"/>
    <property type="match status" value="1"/>
</dbReference>
<keyword evidence="2 4" id="KW-0732">Signal</keyword>
<evidence type="ECO:0000256" key="2">
    <source>
        <dbReference type="ARBA" id="ARBA00022729"/>
    </source>
</evidence>
<gene>
    <name evidence="5" type="ORF">C4N9_08810</name>
</gene>
<reference evidence="5 6" key="1">
    <citation type="submission" date="2018-05" db="EMBL/GenBank/DDBJ databases">
        <title>Pararhodobacter marina sp. nov., isolated from deep-sea water of the Indian Ocean.</title>
        <authorList>
            <person name="Lai Q.Sr."/>
            <person name="Liu X."/>
            <person name="Shao Z."/>
        </authorList>
    </citation>
    <scope>NUCLEOTIDE SEQUENCE [LARGE SCALE GENOMIC DNA]</scope>
    <source>
        <strain evidence="5 6">CIC4N-9</strain>
    </source>
</reference>
<dbReference type="Gene3D" id="3.40.190.170">
    <property type="entry name" value="Bacterial extracellular solute-binding protein, family 7"/>
    <property type="match status" value="1"/>
</dbReference>
<dbReference type="RefSeq" id="WP_109532962.1">
    <property type="nucleotide sequence ID" value="NZ_CAXPUO010000055.1"/>
</dbReference>
<feature type="signal peptide" evidence="4">
    <location>
        <begin position="1"/>
        <end position="20"/>
    </location>
</feature>
<dbReference type="PANTHER" id="PTHR33376">
    <property type="match status" value="1"/>
</dbReference>
<dbReference type="GO" id="GO:0042597">
    <property type="term" value="C:periplasmic space"/>
    <property type="evidence" value="ECO:0007669"/>
    <property type="project" value="UniProtKB-SubCell"/>
</dbReference>
<keyword evidence="6" id="KW-1185">Reference proteome</keyword>
<comment type="caution">
    <text evidence="5">The sequence shown here is derived from an EMBL/GenBank/DDBJ whole genome shotgun (WGS) entry which is preliminary data.</text>
</comment>
<dbReference type="PANTHER" id="PTHR33376:SF5">
    <property type="entry name" value="EXTRACYTOPLASMIC SOLUTE RECEPTOR PROTEIN"/>
    <property type="match status" value="1"/>
</dbReference>
<evidence type="ECO:0000256" key="3">
    <source>
        <dbReference type="ARBA" id="ARBA00022764"/>
    </source>
</evidence>
<dbReference type="GO" id="GO:0055085">
    <property type="term" value="P:transmembrane transport"/>
    <property type="evidence" value="ECO:0007669"/>
    <property type="project" value="InterPro"/>
</dbReference>
<organism evidence="5 6">
    <name type="scientific">Pararhodobacter marinus</name>
    <dbReference type="NCBI Taxonomy" id="2184063"/>
    <lineage>
        <taxon>Bacteria</taxon>
        <taxon>Pseudomonadati</taxon>
        <taxon>Pseudomonadota</taxon>
        <taxon>Alphaproteobacteria</taxon>
        <taxon>Rhodobacterales</taxon>
        <taxon>Paracoccaceae</taxon>
        <taxon>Pararhodobacter</taxon>
    </lineage>
</organism>
<keyword evidence="3" id="KW-0574">Periplasm</keyword>
<dbReference type="InterPro" id="IPR038404">
    <property type="entry name" value="TRAP_DctP_sf"/>
</dbReference>
<comment type="subcellular location">
    <subcellularLocation>
        <location evidence="1">Periplasm</location>
    </subcellularLocation>
</comment>
<dbReference type="Proteomes" id="UP000244940">
    <property type="component" value="Unassembled WGS sequence"/>
</dbReference>
<dbReference type="NCBIfam" id="NF037995">
    <property type="entry name" value="TRAP_S1"/>
    <property type="match status" value="1"/>
</dbReference>
<dbReference type="InterPro" id="IPR018389">
    <property type="entry name" value="DctP_fam"/>
</dbReference>